<keyword evidence="2" id="KW-0238">DNA-binding</keyword>
<organism evidence="5 6">
    <name type="scientific">Albidovulum sediminis</name>
    <dbReference type="NCBI Taxonomy" id="3066345"/>
    <lineage>
        <taxon>Bacteria</taxon>
        <taxon>Pseudomonadati</taxon>
        <taxon>Pseudomonadota</taxon>
        <taxon>Alphaproteobacteria</taxon>
        <taxon>Rhodobacterales</taxon>
        <taxon>Paracoccaceae</taxon>
        <taxon>Albidovulum</taxon>
    </lineage>
</organism>
<dbReference type="Proteomes" id="UP001205601">
    <property type="component" value="Unassembled WGS sequence"/>
</dbReference>
<accession>A0ABT2NUC3</accession>
<feature type="domain" description="HTH marR-type" evidence="4">
    <location>
        <begin position="1"/>
        <end position="136"/>
    </location>
</feature>
<sequence>MLQDFFPYRLAVTSAAFSRLLVDVYQRRFGLGRDEWRLLYLLANVEAETSLDLGRNTSLDKVQVSRAADRLLRKGLIERRTPELDRRLWLYSCTPKGRAMFNEVHTLVDQRSEAVLQRMTREDRTALERGLTALRQATESVAAGL</sequence>
<dbReference type="InterPro" id="IPR036390">
    <property type="entry name" value="WH_DNA-bd_sf"/>
</dbReference>
<keyword evidence="6" id="KW-1185">Reference proteome</keyword>
<comment type="caution">
    <text evidence="5">The sequence shown here is derived from an EMBL/GenBank/DDBJ whole genome shotgun (WGS) entry which is preliminary data.</text>
</comment>
<dbReference type="SUPFAM" id="SSF46785">
    <property type="entry name" value="Winged helix' DNA-binding domain"/>
    <property type="match status" value="1"/>
</dbReference>
<dbReference type="InterPro" id="IPR039422">
    <property type="entry name" value="MarR/SlyA-like"/>
</dbReference>
<evidence type="ECO:0000259" key="4">
    <source>
        <dbReference type="PROSITE" id="PS50995"/>
    </source>
</evidence>
<evidence type="ECO:0000313" key="6">
    <source>
        <dbReference type="Proteomes" id="UP001205601"/>
    </source>
</evidence>
<reference evidence="6" key="1">
    <citation type="submission" date="2023-07" db="EMBL/GenBank/DDBJ databases">
        <title>Defluviimonas sediminis sp. nov., isolated from mangrove sediment.</title>
        <authorList>
            <person name="Liu L."/>
            <person name="Li J."/>
            <person name="Huang Y."/>
            <person name="Pan J."/>
            <person name="Li M."/>
        </authorList>
    </citation>
    <scope>NUCLEOTIDE SEQUENCE [LARGE SCALE GENOMIC DNA]</scope>
    <source>
        <strain evidence="6">FT324</strain>
    </source>
</reference>
<evidence type="ECO:0000256" key="1">
    <source>
        <dbReference type="ARBA" id="ARBA00023015"/>
    </source>
</evidence>
<dbReference type="SMART" id="SM00347">
    <property type="entry name" value="HTH_MARR"/>
    <property type="match status" value="1"/>
</dbReference>
<dbReference type="PANTHER" id="PTHR33164">
    <property type="entry name" value="TRANSCRIPTIONAL REGULATOR, MARR FAMILY"/>
    <property type="match status" value="1"/>
</dbReference>
<evidence type="ECO:0000256" key="3">
    <source>
        <dbReference type="ARBA" id="ARBA00023163"/>
    </source>
</evidence>
<evidence type="ECO:0000256" key="2">
    <source>
        <dbReference type="ARBA" id="ARBA00023125"/>
    </source>
</evidence>
<dbReference type="PROSITE" id="PS50995">
    <property type="entry name" value="HTH_MARR_2"/>
    <property type="match status" value="1"/>
</dbReference>
<dbReference type="PROSITE" id="PS01117">
    <property type="entry name" value="HTH_MARR_1"/>
    <property type="match status" value="1"/>
</dbReference>
<dbReference type="Pfam" id="PF12802">
    <property type="entry name" value="MarR_2"/>
    <property type="match status" value="1"/>
</dbReference>
<keyword evidence="1" id="KW-0805">Transcription regulation</keyword>
<dbReference type="Gene3D" id="1.10.10.10">
    <property type="entry name" value="Winged helix-like DNA-binding domain superfamily/Winged helix DNA-binding domain"/>
    <property type="match status" value="1"/>
</dbReference>
<keyword evidence="3" id="KW-0804">Transcription</keyword>
<dbReference type="EMBL" id="JAOCQF010000003">
    <property type="protein sequence ID" value="MCT8331174.1"/>
    <property type="molecule type" value="Genomic_DNA"/>
</dbReference>
<dbReference type="InterPro" id="IPR023187">
    <property type="entry name" value="Tscrpt_reg_MarR-type_CS"/>
</dbReference>
<dbReference type="PANTHER" id="PTHR33164:SF57">
    <property type="entry name" value="MARR-FAMILY TRANSCRIPTIONAL REGULATOR"/>
    <property type="match status" value="1"/>
</dbReference>
<dbReference type="InterPro" id="IPR036388">
    <property type="entry name" value="WH-like_DNA-bd_sf"/>
</dbReference>
<name>A0ABT2NUC3_9RHOB</name>
<proteinExistence type="predicted"/>
<dbReference type="InterPro" id="IPR000835">
    <property type="entry name" value="HTH_MarR-typ"/>
</dbReference>
<evidence type="ECO:0000313" key="5">
    <source>
        <dbReference type="EMBL" id="MCT8331174.1"/>
    </source>
</evidence>
<protein>
    <submittedName>
        <fullName evidence="5">MarR family transcriptional regulator</fullName>
    </submittedName>
</protein>
<gene>
    <name evidence="5" type="ORF">N5I32_16770</name>
</gene>